<protein>
    <recommendedName>
        <fullName evidence="6">L domain-like protein</fullName>
    </recommendedName>
</protein>
<organism evidence="4 5">
    <name type="scientific">Staphylotrichum longicolle</name>
    <dbReference type="NCBI Taxonomy" id="669026"/>
    <lineage>
        <taxon>Eukaryota</taxon>
        <taxon>Fungi</taxon>
        <taxon>Dikarya</taxon>
        <taxon>Ascomycota</taxon>
        <taxon>Pezizomycotina</taxon>
        <taxon>Sordariomycetes</taxon>
        <taxon>Sordariomycetidae</taxon>
        <taxon>Sordariales</taxon>
        <taxon>Chaetomiaceae</taxon>
        <taxon>Staphylotrichum</taxon>
    </lineage>
</organism>
<dbReference type="SMART" id="SM00369">
    <property type="entry name" value="LRR_TYP"/>
    <property type="match status" value="7"/>
</dbReference>
<keyword evidence="1" id="KW-0433">Leucine-rich repeat</keyword>
<dbReference type="SMART" id="SM00365">
    <property type="entry name" value="LRR_SD22"/>
    <property type="match status" value="3"/>
</dbReference>
<dbReference type="Pfam" id="PF14580">
    <property type="entry name" value="LRR_9"/>
    <property type="match status" value="1"/>
</dbReference>
<feature type="region of interest" description="Disordered" evidence="3">
    <location>
        <begin position="419"/>
        <end position="438"/>
    </location>
</feature>
<name>A0AAD4EQA8_9PEZI</name>
<dbReference type="PANTHER" id="PTHR47566:SF1">
    <property type="entry name" value="PROTEIN NUD1"/>
    <property type="match status" value="1"/>
</dbReference>
<dbReference type="PROSITE" id="PS51450">
    <property type="entry name" value="LRR"/>
    <property type="match status" value="4"/>
</dbReference>
<evidence type="ECO:0000256" key="3">
    <source>
        <dbReference type="SAM" id="MobiDB-lite"/>
    </source>
</evidence>
<gene>
    <name evidence="4" type="ORF">NEMBOFW57_010181</name>
</gene>
<keyword evidence="2" id="KW-0677">Repeat</keyword>
<dbReference type="InterPro" id="IPR001611">
    <property type="entry name" value="Leu-rich_rpt"/>
</dbReference>
<dbReference type="InterPro" id="IPR052574">
    <property type="entry name" value="CDIRP"/>
</dbReference>
<dbReference type="GO" id="GO:0035591">
    <property type="term" value="F:signaling adaptor activity"/>
    <property type="evidence" value="ECO:0007669"/>
    <property type="project" value="TreeGrafter"/>
</dbReference>
<evidence type="ECO:0008006" key="6">
    <source>
        <dbReference type="Google" id="ProtNLM"/>
    </source>
</evidence>
<dbReference type="InterPro" id="IPR003591">
    <property type="entry name" value="Leu-rich_rpt_typical-subtyp"/>
</dbReference>
<dbReference type="Gene3D" id="3.80.10.10">
    <property type="entry name" value="Ribonuclease Inhibitor"/>
    <property type="match status" value="2"/>
</dbReference>
<keyword evidence="5" id="KW-1185">Reference proteome</keyword>
<dbReference type="SUPFAM" id="SSF52058">
    <property type="entry name" value="L domain-like"/>
    <property type="match status" value="1"/>
</dbReference>
<evidence type="ECO:0000256" key="2">
    <source>
        <dbReference type="ARBA" id="ARBA00022737"/>
    </source>
</evidence>
<evidence type="ECO:0000256" key="1">
    <source>
        <dbReference type="ARBA" id="ARBA00022614"/>
    </source>
</evidence>
<dbReference type="PRINTS" id="PR00019">
    <property type="entry name" value="LEURICHRPT"/>
</dbReference>
<reference evidence="4" key="1">
    <citation type="submission" date="2023-02" db="EMBL/GenBank/DDBJ databases">
        <authorList>
            <person name="Palmer J.M."/>
        </authorList>
    </citation>
    <scope>NUCLEOTIDE SEQUENCE</scope>
    <source>
        <strain evidence="4">FW57</strain>
    </source>
</reference>
<dbReference type="Proteomes" id="UP001197093">
    <property type="component" value="Unassembled WGS sequence"/>
</dbReference>
<dbReference type="EMBL" id="JAHCVI010000005">
    <property type="protein sequence ID" value="KAG7285552.1"/>
    <property type="molecule type" value="Genomic_DNA"/>
</dbReference>
<dbReference type="PANTHER" id="PTHR47566">
    <property type="match status" value="1"/>
</dbReference>
<proteinExistence type="predicted"/>
<dbReference type="Pfam" id="PF12799">
    <property type="entry name" value="LRR_4"/>
    <property type="match status" value="2"/>
</dbReference>
<dbReference type="GO" id="GO:0061499">
    <property type="term" value="C:outer plaque of mitotic spindle pole body"/>
    <property type="evidence" value="ECO:0007669"/>
    <property type="project" value="TreeGrafter"/>
</dbReference>
<sequence length="438" mass="47661">MTHNQLSSLTAWNHLMNLQYIDISNNSLTSLAAFKSLIHLRSLKVDNNQITSLDGIKFHKGLQTLRARGNLIEQVDLDGATLHQLTTLDLKSNAITHVANIAHLPALSTLNLENNALTTFALDAPLPTLRYLHLNNNALTALSLHNAPHLHPRPRARHRIDSLSLRDQRGDAPLDVPHLLSRAYEVRKLYLSGNFLADGFHPRIDLLNLQLLELANCGLSSLPPDVGLTMPNLRVLNLNMNALSDLAPLAAVPRLKRVLVAGNRLADPAALVGVLSGWGCLSALDVRDNPVTQGFYAPVGVVVGGAAAGVVALRNNKGRDGEGDGEGEGEDEAGMFVLGDQDAERDARYSARLDMDTRVRRRLWETMVGKRCARVRKLDGLSVAGRKRKEVEGIEGGDGQEEKDLVWVAMAEKGLVKRKGDEKNVVEGGGGEEQQSSQ</sequence>
<dbReference type="InterPro" id="IPR032675">
    <property type="entry name" value="LRR_dom_sf"/>
</dbReference>
<dbReference type="GO" id="GO:1902412">
    <property type="term" value="P:regulation of mitotic cytokinesis"/>
    <property type="evidence" value="ECO:0007669"/>
    <property type="project" value="TreeGrafter"/>
</dbReference>
<evidence type="ECO:0000313" key="4">
    <source>
        <dbReference type="EMBL" id="KAG7285552.1"/>
    </source>
</evidence>
<dbReference type="AlphaFoldDB" id="A0AAD4EQA8"/>
<comment type="caution">
    <text evidence="4">The sequence shown here is derived from an EMBL/GenBank/DDBJ whole genome shotgun (WGS) entry which is preliminary data.</text>
</comment>
<dbReference type="InterPro" id="IPR025875">
    <property type="entry name" value="Leu-rich_rpt_4"/>
</dbReference>
<dbReference type="GO" id="GO:0031028">
    <property type="term" value="P:septation initiation signaling"/>
    <property type="evidence" value="ECO:0007669"/>
    <property type="project" value="TreeGrafter"/>
</dbReference>
<evidence type="ECO:0000313" key="5">
    <source>
        <dbReference type="Proteomes" id="UP001197093"/>
    </source>
</evidence>
<accession>A0AAD4EQA8</accession>